<evidence type="ECO:0000256" key="8">
    <source>
        <dbReference type="PIRSR" id="PIRSR601461-1"/>
    </source>
</evidence>
<feature type="region of interest" description="Disordered" evidence="11">
    <location>
        <begin position="43"/>
        <end position="175"/>
    </location>
</feature>
<feature type="domain" description="Peptidase A1" evidence="13">
    <location>
        <begin position="212"/>
        <end position="523"/>
    </location>
</feature>
<name>A0A9W8HMJ6_9FUNG</name>
<comment type="catalytic activity">
    <reaction evidence="1">
        <text>Hydrolysis of proteins with broad specificity similar to that of pepsin A, preferring hydrophobic residues at P1 and P1'. Clots milk and activates trypsinogen. Does not cleave 4-Gln-|-His-5, but does cleave 10-His-|-Leu-11 and 12-Val-|-Glu-13 in B chain of insulin.</text>
        <dbReference type="EC" id="3.4.23.21"/>
    </reaction>
</comment>
<accession>A0A9W8HMJ6</accession>
<evidence type="ECO:0000256" key="6">
    <source>
        <dbReference type="ARBA" id="ARBA00022750"/>
    </source>
</evidence>
<protein>
    <recommendedName>
        <fullName evidence="3">rhizopuspepsin</fullName>
        <ecNumber evidence="3">3.4.23.21</ecNumber>
    </recommendedName>
</protein>
<dbReference type="PROSITE" id="PS51767">
    <property type="entry name" value="PEPTIDASE_A1"/>
    <property type="match status" value="1"/>
</dbReference>
<feature type="active site" evidence="8">
    <location>
        <position position="230"/>
    </location>
</feature>
<dbReference type="EC" id="3.4.23.21" evidence="3"/>
<dbReference type="GO" id="GO:0006508">
    <property type="term" value="P:proteolysis"/>
    <property type="evidence" value="ECO:0007669"/>
    <property type="project" value="UniProtKB-KW"/>
</dbReference>
<comment type="similarity">
    <text evidence="2 10">Belongs to the peptidase A1 family.</text>
</comment>
<evidence type="ECO:0000313" key="15">
    <source>
        <dbReference type="Proteomes" id="UP001140217"/>
    </source>
</evidence>
<dbReference type="AlphaFoldDB" id="A0A9W8HMJ6"/>
<evidence type="ECO:0000256" key="5">
    <source>
        <dbReference type="ARBA" id="ARBA00022729"/>
    </source>
</evidence>
<evidence type="ECO:0000256" key="11">
    <source>
        <dbReference type="SAM" id="MobiDB-lite"/>
    </source>
</evidence>
<dbReference type="InterPro" id="IPR001969">
    <property type="entry name" value="Aspartic_peptidase_AS"/>
</dbReference>
<feature type="active site" evidence="8">
    <location>
        <position position="415"/>
    </location>
</feature>
<feature type="chain" id="PRO_5040830682" description="rhizopuspepsin" evidence="12">
    <location>
        <begin position="20"/>
        <end position="657"/>
    </location>
</feature>
<keyword evidence="7 10" id="KW-0378">Hydrolase</keyword>
<dbReference type="Gene3D" id="2.40.70.10">
    <property type="entry name" value="Acid Proteases"/>
    <property type="match status" value="2"/>
</dbReference>
<feature type="signal peptide" evidence="12">
    <location>
        <begin position="1"/>
        <end position="19"/>
    </location>
</feature>
<dbReference type="PANTHER" id="PTHR47966:SF51">
    <property type="entry name" value="BETA-SITE APP-CLEAVING ENZYME, ISOFORM A-RELATED"/>
    <property type="match status" value="1"/>
</dbReference>
<feature type="disulfide bond" evidence="9">
    <location>
        <begin position="451"/>
        <end position="484"/>
    </location>
</feature>
<evidence type="ECO:0000256" key="2">
    <source>
        <dbReference type="ARBA" id="ARBA00007447"/>
    </source>
</evidence>
<keyword evidence="4 10" id="KW-0645">Protease</keyword>
<dbReference type="OrthoDB" id="15189at2759"/>
<gene>
    <name evidence="14" type="primary">APR1_2</name>
    <name evidence="14" type="ORF">H4R18_001102</name>
</gene>
<feature type="region of interest" description="Disordered" evidence="11">
    <location>
        <begin position="571"/>
        <end position="657"/>
    </location>
</feature>
<evidence type="ECO:0000256" key="7">
    <source>
        <dbReference type="ARBA" id="ARBA00022801"/>
    </source>
</evidence>
<keyword evidence="15" id="KW-1185">Reference proteome</keyword>
<feature type="disulfide bond" evidence="9">
    <location>
        <begin position="243"/>
        <end position="248"/>
    </location>
</feature>
<evidence type="ECO:0000256" key="9">
    <source>
        <dbReference type="PIRSR" id="PIRSR601461-2"/>
    </source>
</evidence>
<dbReference type="Pfam" id="PF00026">
    <property type="entry name" value="Asp"/>
    <property type="match status" value="1"/>
</dbReference>
<dbReference type="PRINTS" id="PR00792">
    <property type="entry name" value="PEPSIN"/>
</dbReference>
<evidence type="ECO:0000256" key="4">
    <source>
        <dbReference type="ARBA" id="ARBA00022670"/>
    </source>
</evidence>
<evidence type="ECO:0000259" key="13">
    <source>
        <dbReference type="PROSITE" id="PS51767"/>
    </source>
</evidence>
<keyword evidence="6 10" id="KW-0064">Aspartyl protease</keyword>
<feature type="compositionally biased region" description="Polar residues" evidence="11">
    <location>
        <begin position="538"/>
        <end position="558"/>
    </location>
</feature>
<dbReference type="PROSITE" id="PS00141">
    <property type="entry name" value="ASP_PROTEASE"/>
    <property type="match status" value="2"/>
</dbReference>
<keyword evidence="9" id="KW-1015">Disulfide bond</keyword>
<feature type="compositionally biased region" description="Basic and acidic residues" evidence="11">
    <location>
        <begin position="63"/>
        <end position="72"/>
    </location>
</feature>
<evidence type="ECO:0000256" key="10">
    <source>
        <dbReference type="RuleBase" id="RU000454"/>
    </source>
</evidence>
<comment type="caution">
    <text evidence="14">The sequence shown here is derived from an EMBL/GenBank/DDBJ whole genome shotgun (WGS) entry which is preliminary data.</text>
</comment>
<dbReference type="PANTHER" id="PTHR47966">
    <property type="entry name" value="BETA-SITE APP-CLEAVING ENZYME, ISOFORM A-RELATED"/>
    <property type="match status" value="1"/>
</dbReference>
<evidence type="ECO:0000256" key="1">
    <source>
        <dbReference type="ARBA" id="ARBA00001130"/>
    </source>
</evidence>
<dbReference type="EMBL" id="JANBUL010000026">
    <property type="protein sequence ID" value="KAJ2784480.1"/>
    <property type="molecule type" value="Genomic_DNA"/>
</dbReference>
<sequence>MRQLALIAVGALACWCAAATNGALPDAEGDIGVPADVLKTHHHDRHAADVHRSARNTKQLHATTEDQDRDQHGAPSAEAETEAVREVSAGTSSDATQDSHTDDERGTEAELEPELRSSGSLDELTAAEDDAESSSSSSAGQDREQKDDEDSLVAEKEAHPVQGAAKPKARLAGEAAKAAHKARAITIKLASSQANINDTSSSPPGNRGFQSYFGDIQLGTPPQSFRVVFDTGSSDFWIPAVECDSEACQRHSRFNHANSSTYTTSHVPFSVTYGSGGLMGQVGADTLRIGDVAVPGVHVGLATHMSHFFRTARFDGVFGLGFPGLSRIQSQPPIYAMVQAGLLEKPVFSFWVREGQGGQHAGGEVVLGGANPRRFEGEGRVIPIVRKMYWEVELDGLLIGDAPVPAISSQTAIIDTGTALIVLPATDADAVNQFLGAVPLFDEYGLYAIDCHKKNKPPAKFVFAGETFALQPSDYILPVGRGRCVSAFAASTSPDLSRWVLGTSFLRAWHTTFDIENFEIRLAKAVQSEDAAGDPDPSSDQTQPGASTSAPAQAAVSSQLERIVEALVGAHPSDHQSGTASATHAAAKSKTAAPKSKTAAPKSKTAAPKSSTAASKSKTAASKSKTTTASKTTASKPAAAAPEAVSHTHHHSNSGDS</sequence>
<proteinExistence type="inferred from homology"/>
<dbReference type="InterPro" id="IPR001461">
    <property type="entry name" value="Aspartic_peptidase_A1"/>
</dbReference>
<feature type="compositionally biased region" description="Low complexity" evidence="11">
    <location>
        <begin position="579"/>
        <end position="642"/>
    </location>
</feature>
<dbReference type="FunFam" id="2.40.70.10:FF:000115">
    <property type="entry name" value="Lysosomal aspartic protease"/>
    <property type="match status" value="1"/>
</dbReference>
<dbReference type="Proteomes" id="UP001140217">
    <property type="component" value="Unassembled WGS sequence"/>
</dbReference>
<reference evidence="14" key="1">
    <citation type="submission" date="2022-07" db="EMBL/GenBank/DDBJ databases">
        <title>Phylogenomic reconstructions and comparative analyses of Kickxellomycotina fungi.</title>
        <authorList>
            <person name="Reynolds N.K."/>
            <person name="Stajich J.E."/>
            <person name="Barry K."/>
            <person name="Grigoriev I.V."/>
            <person name="Crous P."/>
            <person name="Smith M.E."/>
        </authorList>
    </citation>
    <scope>NUCLEOTIDE SEQUENCE</scope>
    <source>
        <strain evidence="14">NBRC 105414</strain>
    </source>
</reference>
<feature type="compositionally biased region" description="Basic residues" evidence="11">
    <location>
        <begin position="647"/>
        <end position="657"/>
    </location>
</feature>
<dbReference type="SUPFAM" id="SSF50630">
    <property type="entry name" value="Acid proteases"/>
    <property type="match status" value="1"/>
</dbReference>
<evidence type="ECO:0000313" key="14">
    <source>
        <dbReference type="EMBL" id="KAJ2784480.1"/>
    </source>
</evidence>
<keyword evidence="5 12" id="KW-0732">Signal</keyword>
<evidence type="ECO:0000256" key="3">
    <source>
        <dbReference type="ARBA" id="ARBA00013205"/>
    </source>
</evidence>
<evidence type="ECO:0000256" key="12">
    <source>
        <dbReference type="SAM" id="SignalP"/>
    </source>
</evidence>
<dbReference type="InterPro" id="IPR033121">
    <property type="entry name" value="PEPTIDASE_A1"/>
</dbReference>
<dbReference type="GO" id="GO:0004190">
    <property type="term" value="F:aspartic-type endopeptidase activity"/>
    <property type="evidence" value="ECO:0007669"/>
    <property type="project" value="UniProtKB-KW"/>
</dbReference>
<organism evidence="14 15">
    <name type="scientific">Coemansia javaensis</name>
    <dbReference type="NCBI Taxonomy" id="2761396"/>
    <lineage>
        <taxon>Eukaryota</taxon>
        <taxon>Fungi</taxon>
        <taxon>Fungi incertae sedis</taxon>
        <taxon>Zoopagomycota</taxon>
        <taxon>Kickxellomycotina</taxon>
        <taxon>Kickxellomycetes</taxon>
        <taxon>Kickxellales</taxon>
        <taxon>Kickxellaceae</taxon>
        <taxon>Coemansia</taxon>
    </lineage>
</organism>
<dbReference type="InterPro" id="IPR021109">
    <property type="entry name" value="Peptidase_aspartic_dom_sf"/>
</dbReference>
<feature type="compositionally biased region" description="Basic and acidic residues" evidence="11">
    <location>
        <begin position="97"/>
        <end position="108"/>
    </location>
</feature>
<feature type="region of interest" description="Disordered" evidence="11">
    <location>
        <begin position="528"/>
        <end position="558"/>
    </location>
</feature>